<dbReference type="PANTHER" id="PTHR44196:SF1">
    <property type="entry name" value="DEHYDROGENASE_REDUCTASE SDR FAMILY MEMBER 7B"/>
    <property type="match status" value="1"/>
</dbReference>
<evidence type="ECO:0000256" key="2">
    <source>
        <dbReference type="ARBA" id="ARBA00023002"/>
    </source>
</evidence>
<comment type="similarity">
    <text evidence="1 3">Belongs to the short-chain dehydrogenases/reductases (SDR) family.</text>
</comment>
<keyword evidence="5" id="KW-1185">Reference proteome</keyword>
<proteinExistence type="inferred from homology"/>
<dbReference type="Pfam" id="PF00106">
    <property type="entry name" value="adh_short"/>
    <property type="match status" value="1"/>
</dbReference>
<reference evidence="4 5" key="1">
    <citation type="submission" date="2019-12" db="EMBL/GenBank/DDBJ databases">
        <title>Novel species isolated from a subtropical stream in China.</title>
        <authorList>
            <person name="Lu H."/>
        </authorList>
    </citation>
    <scope>NUCLEOTIDE SEQUENCE [LARGE SCALE GENOMIC DNA]</scope>
    <source>
        <strain evidence="4 5">CY42W</strain>
    </source>
</reference>
<dbReference type="InterPro" id="IPR036291">
    <property type="entry name" value="NAD(P)-bd_dom_sf"/>
</dbReference>
<name>A0ABW9VTA7_9BURK</name>
<dbReference type="SUPFAM" id="SSF51735">
    <property type="entry name" value="NAD(P)-binding Rossmann-fold domains"/>
    <property type="match status" value="1"/>
</dbReference>
<gene>
    <name evidence="4" type="ORF">GTP69_00465</name>
</gene>
<dbReference type="RefSeq" id="WP_161053030.1">
    <property type="nucleotide sequence ID" value="NZ_WWCT01000001.1"/>
</dbReference>
<dbReference type="InterPro" id="IPR020904">
    <property type="entry name" value="Sc_DH/Rdtase_CS"/>
</dbReference>
<dbReference type="PANTHER" id="PTHR44196">
    <property type="entry name" value="DEHYDROGENASE/REDUCTASE SDR FAMILY MEMBER 7B"/>
    <property type="match status" value="1"/>
</dbReference>
<dbReference type="Gene3D" id="3.40.50.720">
    <property type="entry name" value="NAD(P)-binding Rossmann-like Domain"/>
    <property type="match status" value="1"/>
</dbReference>
<organism evidence="4 5">
    <name type="scientific">Duganella levis</name>
    <dbReference type="NCBI Taxonomy" id="2692169"/>
    <lineage>
        <taxon>Bacteria</taxon>
        <taxon>Pseudomonadati</taxon>
        <taxon>Pseudomonadota</taxon>
        <taxon>Betaproteobacteria</taxon>
        <taxon>Burkholderiales</taxon>
        <taxon>Oxalobacteraceae</taxon>
        <taxon>Telluria group</taxon>
        <taxon>Duganella</taxon>
    </lineage>
</organism>
<evidence type="ECO:0000313" key="4">
    <source>
        <dbReference type="EMBL" id="MYN24875.1"/>
    </source>
</evidence>
<protein>
    <submittedName>
        <fullName evidence="4">SDR family NAD(P)-dependent oxidoreductase</fullName>
    </submittedName>
</protein>
<sequence length="250" mass="26763">MKMHDNTILITGGSSGIGLELARQLIALNNTVIITGRDAAKLEAVRAQLPGVHTALHEHIAASHPGMNMLINCAGIMRKLNLHKRGATLEDATREVTTNLNGTIWTNLQFLPMLKNQANAAIVNVSSGLAFVPMPISPVYSATKAAIHSYTLSLRAQLKNSGVRVFELAPPATETPLFHNDFTKEDVGGLVPMPVATLAKRAIAGLAADVAEIRPGLSNILKIASRLAPDFMLRQLGKSVDLMLSADKNR</sequence>
<keyword evidence="2" id="KW-0560">Oxidoreductase</keyword>
<dbReference type="EMBL" id="WWCT01000001">
    <property type="protein sequence ID" value="MYN24875.1"/>
    <property type="molecule type" value="Genomic_DNA"/>
</dbReference>
<dbReference type="PROSITE" id="PS00061">
    <property type="entry name" value="ADH_SHORT"/>
    <property type="match status" value="1"/>
</dbReference>
<accession>A0ABW9VTA7</accession>
<dbReference type="PRINTS" id="PR00081">
    <property type="entry name" value="GDHRDH"/>
</dbReference>
<dbReference type="InterPro" id="IPR002347">
    <property type="entry name" value="SDR_fam"/>
</dbReference>
<evidence type="ECO:0000256" key="3">
    <source>
        <dbReference type="RuleBase" id="RU000363"/>
    </source>
</evidence>
<dbReference type="Proteomes" id="UP000642144">
    <property type="component" value="Unassembled WGS sequence"/>
</dbReference>
<evidence type="ECO:0000313" key="5">
    <source>
        <dbReference type="Proteomes" id="UP000642144"/>
    </source>
</evidence>
<evidence type="ECO:0000256" key="1">
    <source>
        <dbReference type="ARBA" id="ARBA00006484"/>
    </source>
</evidence>
<comment type="caution">
    <text evidence="4">The sequence shown here is derived from an EMBL/GenBank/DDBJ whole genome shotgun (WGS) entry which is preliminary data.</text>
</comment>
<dbReference type="PRINTS" id="PR00080">
    <property type="entry name" value="SDRFAMILY"/>
</dbReference>